<keyword evidence="12" id="KW-0238">DNA-binding</keyword>
<dbReference type="PROSITE" id="PS50158">
    <property type="entry name" value="ZF_CCHC"/>
    <property type="match status" value="1"/>
</dbReference>
<dbReference type="Proteomes" id="UP000830375">
    <property type="component" value="Unassembled WGS sequence"/>
</dbReference>
<dbReference type="Gene3D" id="1.10.340.70">
    <property type="match status" value="1"/>
</dbReference>
<dbReference type="SUPFAM" id="SSF54160">
    <property type="entry name" value="Chromo domain-like"/>
    <property type="match status" value="1"/>
</dbReference>
<keyword evidence="11" id="KW-0239">DNA-directed DNA polymerase</keyword>
<feature type="domain" description="Chromo" evidence="18">
    <location>
        <begin position="1344"/>
        <end position="1402"/>
    </location>
</feature>
<evidence type="ECO:0000256" key="1">
    <source>
        <dbReference type="ARBA" id="ARBA00004123"/>
    </source>
</evidence>
<dbReference type="InterPro" id="IPR000953">
    <property type="entry name" value="Chromo/chromo_shadow_dom"/>
</dbReference>
<dbReference type="PANTHER" id="PTHR37984:SF5">
    <property type="entry name" value="PROTEIN NYNRIN-LIKE"/>
    <property type="match status" value="1"/>
</dbReference>
<feature type="region of interest" description="Disordered" evidence="17">
    <location>
        <begin position="1315"/>
        <end position="1340"/>
    </location>
</feature>
<accession>A0ABQ8LHW5</accession>
<dbReference type="InterPro" id="IPR056924">
    <property type="entry name" value="SH3_Tf2-1"/>
</dbReference>
<sequence length="1490" mass="168445">MDPIAPESLLQMTSPSQDPAALHRVVTEVSRQANVLLTHHQQLDNITTTTEELVRSVQALTQAVNRLTTPANPPTAAAAPPSPPAPAVATATSSAARLSLPEKYDGSAGKCKGFLMQCAIYINSQPQNFPSDDSKVSLVCSLLTGKALKWATALWEGQQMTFPSYQHFLRKFKEVFDHGEDGKEAEEELLTLRQGSSTAADYALTFRTLAAQAGWEGKPLKAMFRRGLRMDLQAELTCRDEEKDLEEFMEMAIRMDNLLRSRRGRRFTANLFPQPSPATEEPMQVGYTRLTDEERDRRMKNRLCLYCGQPGHFRSQCPSRPPRPSSSRVSLIPLSPSLLLDVCIVIHGRNVKTKAFVDSGAAGNFIDQEFANRHDIPLLPCDPPMAVAALDGRPLGAGRIRFTTEDITLITSSMHTELIRSTSPSHPTTLSSWDCLIHPLRTSTTSSDSRPEPTILAELPKPYQDLHLAFSKIKATQLPPHRETDCAIDLLLGATPPRGRVYPLSQPETQCMQQYIEEELSKGFIRPSTSPASAGFFFVKKKDGSLRPCIDYRALNEVTIKFRYPLPLVPSALEQLRAARIFTKLDLRCAYNLIRIRAGDEWKTAFSTTSGHYEYLVMPFGLSNSPSVFQSLINDIFRDMLNKFVIVYIDDILVYSENLQDHVNHVRTVLQRLIQHQLYAKLSKCEFHLSTVSFLGYIISAEGVTMDDNKVSAVLQWPRPQTLKELQRFLGFANFYRRFIRGFSQVAAPLTSLTRKGTTKLVWTPASEQAFQELKARFTSAPILRHPDPSKQFIVEVDASNTGLGAILSQRHGNPAKLYPCAYYSRKLNPAERNYDVGDRELLAMKAALEEWRHWLEGATVPFIILTDHKNLEYLRTARRLNARQARWSLFFSRFQFQVTYRPGSRNGKADGLSRQYDHSQLDTPPSSIIPSTLIVSPVQWDVMAEITEAQQLEPAPPECPPERTYVPAPLRQRLLSLIHENPSAGHPGILATQELVGNKFWWPSMNQLITSFVKDCAVCNQIKSQHQRPAGLLQPLPIPERPWSHLAVDFVTDLPPSNHNTTVLTIIDRFSKACRFIPLPKLPTAWETAQILLHQVFRFYGLPEDIVSDRGPQFTSRVWRAFCAKLNINVSLTSGYHPQSNGQVERLNQELTKFLRAYCYLKQSDWSDYIVWAEYAQNSLKKPSTQLTPFQCILGFQPPLFPWSGETTNLPTVDSWLRRSEATWDATHASLQRAIQRVTRQANRLRRDAPQYQVGQWVWLSSKDLRLRLPCKKLNPRYVGPFKIIKQISPVAFRLQLPSHYRISPTFHVSLFKPAADPGGEGDQDEAAPAESPPLVPDDEDIYQVNQILDSRRRGGLLQYLVDWEGYGPEERSWVSAKDILDPQLTTNFHQDHPEKPAPRPRGRPRRQGAARPGAARRGGALSQTAPLWPSPHSRSGNLRPRSKFPPRTLYAHIPRLVPPQVFLIFPVITRLYKARTFSKPSRSHICPR</sequence>
<dbReference type="PROSITE" id="PS50878">
    <property type="entry name" value="RT_POL"/>
    <property type="match status" value="1"/>
</dbReference>
<evidence type="ECO:0000256" key="9">
    <source>
        <dbReference type="ARBA" id="ARBA00022908"/>
    </source>
</evidence>
<dbReference type="Gene3D" id="3.10.10.10">
    <property type="entry name" value="HIV Type 1 Reverse Transcriptase, subunit A, domain 1"/>
    <property type="match status" value="1"/>
</dbReference>
<feature type="compositionally biased region" description="Low complexity" evidence="17">
    <location>
        <begin position="68"/>
        <end position="79"/>
    </location>
</feature>
<dbReference type="PROSITE" id="PS50994">
    <property type="entry name" value="INTEGRASE"/>
    <property type="match status" value="1"/>
</dbReference>
<dbReference type="InterPro" id="IPR016197">
    <property type="entry name" value="Chromo-like_dom_sf"/>
</dbReference>
<dbReference type="InterPro" id="IPR041588">
    <property type="entry name" value="Integrase_H2C2"/>
</dbReference>
<keyword evidence="23" id="KW-1185">Reference proteome</keyword>
<dbReference type="InterPro" id="IPR043502">
    <property type="entry name" value="DNA/RNA_pol_sf"/>
</dbReference>
<dbReference type="CDD" id="cd00303">
    <property type="entry name" value="retropepsin_like"/>
    <property type="match status" value="1"/>
</dbReference>
<evidence type="ECO:0000256" key="4">
    <source>
        <dbReference type="ARBA" id="ARBA00022670"/>
    </source>
</evidence>
<dbReference type="Pfam" id="PF17919">
    <property type="entry name" value="RT_RNaseH_2"/>
    <property type="match status" value="1"/>
</dbReference>
<dbReference type="Pfam" id="PF03732">
    <property type="entry name" value="Retrotrans_gag"/>
    <property type="match status" value="1"/>
</dbReference>
<dbReference type="Gene3D" id="2.40.50.40">
    <property type="match status" value="1"/>
</dbReference>
<keyword evidence="14" id="KW-0511">Multifunctional enzyme</keyword>
<evidence type="ECO:0000256" key="17">
    <source>
        <dbReference type="SAM" id="MobiDB-lite"/>
    </source>
</evidence>
<feature type="compositionally biased region" description="Low complexity" evidence="17">
    <location>
        <begin position="1411"/>
        <end position="1422"/>
    </location>
</feature>
<dbReference type="PROSITE" id="PS50013">
    <property type="entry name" value="CHROMO_2"/>
    <property type="match status" value="1"/>
</dbReference>
<evidence type="ECO:0000256" key="7">
    <source>
        <dbReference type="ARBA" id="ARBA00022801"/>
    </source>
</evidence>
<keyword evidence="16" id="KW-0862">Zinc</keyword>
<protein>
    <recommendedName>
        <fullName evidence="15">Gypsy retrotransposon integrase-like protein 1</fullName>
        <ecNumber evidence="3">3.1.26.4</ecNumber>
    </recommendedName>
</protein>
<comment type="caution">
    <text evidence="22">The sequence shown here is derived from an EMBL/GenBank/DDBJ whole genome shotgun (WGS) entry which is preliminary data.</text>
</comment>
<comment type="similarity">
    <text evidence="2">Belongs to the beta type-B retroviral polymerase family. HERV class-II K(HML-2) pol subfamily.</text>
</comment>
<feature type="domain" description="CCHC-type" evidence="19">
    <location>
        <begin position="304"/>
        <end position="319"/>
    </location>
</feature>
<keyword evidence="7" id="KW-0378">Hydrolase</keyword>
<keyword evidence="6" id="KW-0064">Aspartyl protease</keyword>
<dbReference type="PANTHER" id="PTHR37984">
    <property type="entry name" value="PROTEIN CBG26694"/>
    <property type="match status" value="1"/>
</dbReference>
<dbReference type="InterPro" id="IPR001584">
    <property type="entry name" value="Integrase_cat-core"/>
</dbReference>
<dbReference type="Gene3D" id="3.30.420.10">
    <property type="entry name" value="Ribonuclease H-like superfamily/Ribonuclease H"/>
    <property type="match status" value="1"/>
</dbReference>
<reference evidence="22 23" key="1">
    <citation type="submission" date="2022-01" db="EMBL/GenBank/DDBJ databases">
        <title>A high-quality chromosome-level genome assembly of rohu carp, Labeo rohita.</title>
        <authorList>
            <person name="Arick M.A. II"/>
            <person name="Hsu C.-Y."/>
            <person name="Magbanua Z."/>
            <person name="Pechanova O."/>
            <person name="Grover C."/>
            <person name="Miller E."/>
            <person name="Thrash A."/>
            <person name="Ezzel L."/>
            <person name="Alam S."/>
            <person name="Benzie J."/>
            <person name="Hamilton M."/>
            <person name="Karsi A."/>
            <person name="Lawrence M.L."/>
            <person name="Peterson D.G."/>
        </authorList>
    </citation>
    <scope>NUCLEOTIDE SEQUENCE [LARGE SCALE GENOMIC DNA]</scope>
    <source>
        <strain evidence="23">BAU-BD-2019</strain>
        <tissue evidence="22">Blood</tissue>
    </source>
</reference>
<dbReference type="SMART" id="SM00343">
    <property type="entry name" value="ZnF_C2HC"/>
    <property type="match status" value="1"/>
</dbReference>
<evidence type="ECO:0000259" key="20">
    <source>
        <dbReference type="PROSITE" id="PS50878"/>
    </source>
</evidence>
<dbReference type="InterPro" id="IPR036397">
    <property type="entry name" value="RNaseH_sf"/>
</dbReference>
<dbReference type="InterPro" id="IPR050951">
    <property type="entry name" value="Retrovirus_Pol_polyprotein"/>
</dbReference>
<dbReference type="Gene3D" id="4.10.60.10">
    <property type="entry name" value="Zinc finger, CCHC-type"/>
    <property type="match status" value="1"/>
</dbReference>
<dbReference type="Pfam" id="PF00665">
    <property type="entry name" value="rve"/>
    <property type="match status" value="1"/>
</dbReference>
<organism evidence="22 23">
    <name type="scientific">Labeo rohita</name>
    <name type="common">Indian major carp</name>
    <name type="synonym">Cyprinus rohita</name>
    <dbReference type="NCBI Taxonomy" id="84645"/>
    <lineage>
        <taxon>Eukaryota</taxon>
        <taxon>Metazoa</taxon>
        <taxon>Chordata</taxon>
        <taxon>Craniata</taxon>
        <taxon>Vertebrata</taxon>
        <taxon>Euteleostomi</taxon>
        <taxon>Actinopterygii</taxon>
        <taxon>Neopterygii</taxon>
        <taxon>Teleostei</taxon>
        <taxon>Ostariophysi</taxon>
        <taxon>Cypriniformes</taxon>
        <taxon>Cyprinidae</taxon>
        <taxon>Labeoninae</taxon>
        <taxon>Labeonini</taxon>
        <taxon>Labeo</taxon>
    </lineage>
</organism>
<dbReference type="CDD" id="cd09274">
    <property type="entry name" value="RNase_HI_RT_Ty3"/>
    <property type="match status" value="1"/>
</dbReference>
<dbReference type="InterPro" id="IPR001878">
    <property type="entry name" value="Znf_CCHC"/>
</dbReference>
<feature type="compositionally biased region" description="Basic residues" evidence="17">
    <location>
        <begin position="1400"/>
        <end position="1410"/>
    </location>
</feature>
<dbReference type="CDD" id="cd01647">
    <property type="entry name" value="RT_LTR"/>
    <property type="match status" value="1"/>
</dbReference>
<dbReference type="InterPro" id="IPR023780">
    <property type="entry name" value="Chromo_domain"/>
</dbReference>
<keyword evidence="9" id="KW-0229">DNA integration</keyword>
<dbReference type="Pfam" id="PF00385">
    <property type="entry name" value="Chromo"/>
    <property type="match status" value="1"/>
</dbReference>
<evidence type="ECO:0000259" key="21">
    <source>
        <dbReference type="PROSITE" id="PS50994"/>
    </source>
</evidence>
<dbReference type="SUPFAM" id="SSF53098">
    <property type="entry name" value="Ribonuclease H-like"/>
    <property type="match status" value="1"/>
</dbReference>
<keyword evidence="16" id="KW-0863">Zinc-finger</keyword>
<keyword evidence="4" id="KW-0645">Protease</keyword>
<keyword evidence="13" id="KW-0233">DNA recombination</keyword>
<dbReference type="InterPro" id="IPR005162">
    <property type="entry name" value="Retrotrans_gag_dom"/>
</dbReference>
<feature type="domain" description="Reverse transcriptase" evidence="20">
    <location>
        <begin position="520"/>
        <end position="699"/>
    </location>
</feature>
<evidence type="ECO:0000256" key="15">
    <source>
        <dbReference type="ARBA" id="ARBA00039658"/>
    </source>
</evidence>
<dbReference type="Pfam" id="PF24626">
    <property type="entry name" value="SH3_Tf2-1"/>
    <property type="match status" value="1"/>
</dbReference>
<dbReference type="EC" id="3.1.26.4" evidence="3"/>
<dbReference type="InterPro" id="IPR041577">
    <property type="entry name" value="RT_RNaseH_2"/>
</dbReference>
<evidence type="ECO:0000256" key="10">
    <source>
        <dbReference type="ARBA" id="ARBA00022918"/>
    </source>
</evidence>
<keyword evidence="8" id="KW-0460">Magnesium</keyword>
<evidence type="ECO:0000256" key="5">
    <source>
        <dbReference type="ARBA" id="ARBA00022723"/>
    </source>
</evidence>
<proteinExistence type="inferred from homology"/>
<dbReference type="Pfam" id="PF17921">
    <property type="entry name" value="Integrase_H2C2"/>
    <property type="match status" value="1"/>
</dbReference>
<dbReference type="InterPro" id="IPR043128">
    <property type="entry name" value="Rev_trsase/Diguanyl_cyclase"/>
</dbReference>
<dbReference type="InterPro" id="IPR012337">
    <property type="entry name" value="RNaseH-like_sf"/>
</dbReference>
<dbReference type="Gene3D" id="3.10.20.370">
    <property type="match status" value="1"/>
</dbReference>
<feature type="domain" description="Integrase catalytic" evidence="21">
    <location>
        <begin position="1039"/>
        <end position="1198"/>
    </location>
</feature>
<evidence type="ECO:0000259" key="19">
    <source>
        <dbReference type="PROSITE" id="PS50158"/>
    </source>
</evidence>
<keyword evidence="11" id="KW-0548">Nucleotidyltransferase</keyword>
<evidence type="ECO:0000256" key="13">
    <source>
        <dbReference type="ARBA" id="ARBA00023172"/>
    </source>
</evidence>
<dbReference type="InterPro" id="IPR000477">
    <property type="entry name" value="RT_dom"/>
</dbReference>
<dbReference type="Gene3D" id="3.30.70.270">
    <property type="match status" value="2"/>
</dbReference>
<evidence type="ECO:0000256" key="11">
    <source>
        <dbReference type="ARBA" id="ARBA00022932"/>
    </source>
</evidence>
<dbReference type="SUPFAM" id="SSF56672">
    <property type="entry name" value="DNA/RNA polymerases"/>
    <property type="match status" value="1"/>
</dbReference>
<evidence type="ECO:0000259" key="18">
    <source>
        <dbReference type="PROSITE" id="PS50013"/>
    </source>
</evidence>
<evidence type="ECO:0000313" key="22">
    <source>
        <dbReference type="EMBL" id="KAI2650010.1"/>
    </source>
</evidence>
<feature type="region of interest" description="Disordered" evidence="17">
    <location>
        <begin position="68"/>
        <end position="88"/>
    </location>
</feature>
<dbReference type="InterPro" id="IPR036875">
    <property type="entry name" value="Znf_CCHC_sf"/>
</dbReference>
<dbReference type="SMART" id="SM00298">
    <property type="entry name" value="CHROMO"/>
    <property type="match status" value="1"/>
</dbReference>
<dbReference type="SUPFAM" id="SSF57756">
    <property type="entry name" value="Retrovirus zinc finger-like domains"/>
    <property type="match status" value="1"/>
</dbReference>
<keyword evidence="11" id="KW-0808">Transferase</keyword>
<evidence type="ECO:0000256" key="14">
    <source>
        <dbReference type="ARBA" id="ARBA00023268"/>
    </source>
</evidence>
<dbReference type="EMBL" id="JACTAM010000023">
    <property type="protein sequence ID" value="KAI2650010.1"/>
    <property type="molecule type" value="Genomic_DNA"/>
</dbReference>
<dbReference type="Pfam" id="PF00078">
    <property type="entry name" value="RVT_1"/>
    <property type="match status" value="1"/>
</dbReference>
<evidence type="ECO:0000256" key="12">
    <source>
        <dbReference type="ARBA" id="ARBA00023125"/>
    </source>
</evidence>
<comment type="subcellular location">
    <subcellularLocation>
        <location evidence="1">Nucleus</location>
    </subcellularLocation>
</comment>
<keyword evidence="10" id="KW-0695">RNA-directed DNA polymerase</keyword>
<name>A0ABQ8LHW5_LABRO</name>
<evidence type="ECO:0000256" key="6">
    <source>
        <dbReference type="ARBA" id="ARBA00022750"/>
    </source>
</evidence>
<keyword evidence="5" id="KW-0479">Metal-binding</keyword>
<evidence type="ECO:0000256" key="16">
    <source>
        <dbReference type="PROSITE-ProRule" id="PRU00047"/>
    </source>
</evidence>
<gene>
    <name evidence="22" type="ORF">H4Q32_016100</name>
</gene>
<evidence type="ECO:0000256" key="3">
    <source>
        <dbReference type="ARBA" id="ARBA00012180"/>
    </source>
</evidence>
<feature type="region of interest" description="Disordered" evidence="17">
    <location>
        <begin position="1387"/>
        <end position="1444"/>
    </location>
</feature>
<evidence type="ECO:0000313" key="23">
    <source>
        <dbReference type="Proteomes" id="UP000830375"/>
    </source>
</evidence>
<evidence type="ECO:0000256" key="8">
    <source>
        <dbReference type="ARBA" id="ARBA00022842"/>
    </source>
</evidence>
<evidence type="ECO:0000256" key="2">
    <source>
        <dbReference type="ARBA" id="ARBA00010879"/>
    </source>
</evidence>